<dbReference type="VEuPathDB" id="AmoebaDB:NAEGRDRAFT_47482"/>
<dbReference type="GeneID" id="8861351"/>
<dbReference type="EMBL" id="GG738856">
    <property type="protein sequence ID" value="EFC47017.1"/>
    <property type="molecule type" value="Genomic_DNA"/>
</dbReference>
<sequence length="359" mass="39749">MLNQQDCILPQETTNCFSRELFSILSTSDHNEILNICMNNVDPSLTCVSNNTFPLLFENQTTQQLSPVNNNNNMTNNASSVALSPSLNCTSAMIEQTNISHSSDTHSSPNPSTNFQTTATSSNICSVESSPLLKLLQQSSVSPSSSQPSMFGQVNNQIVDSSSMYTNSITESCYQLIDEALKDTQSSLGLIWSKFDSNNTTSNSKGICTTSNVSNRTAVSTSTLEQIYQQQQPIASFVACVSNQSSHNNGMDIFPFNLDSNAINMLTSEKKKNLKRKQSTIESNLPTKKQTITYEILPMSQTAIPRPSPIQHQSSFNNRITTTDRRRKYKVRFGPNMFDEISIKKNNDKLSEVVADARK</sequence>
<proteinExistence type="predicted"/>
<dbReference type="OMA" id="CTSAMIE"/>
<keyword evidence="3" id="KW-1185">Reference proteome</keyword>
<name>D2V8C3_NAEGR</name>
<protein>
    <submittedName>
        <fullName evidence="2">Predicted protein</fullName>
    </submittedName>
</protein>
<evidence type="ECO:0000256" key="1">
    <source>
        <dbReference type="SAM" id="MobiDB-lite"/>
    </source>
</evidence>
<evidence type="ECO:0000313" key="3">
    <source>
        <dbReference type="Proteomes" id="UP000006671"/>
    </source>
</evidence>
<reference evidence="2 3" key="1">
    <citation type="journal article" date="2010" name="Cell">
        <title>The genome of Naegleria gruberi illuminates early eukaryotic versatility.</title>
        <authorList>
            <person name="Fritz-Laylin L.K."/>
            <person name="Prochnik S.E."/>
            <person name="Ginger M.L."/>
            <person name="Dacks J.B."/>
            <person name="Carpenter M.L."/>
            <person name="Field M.C."/>
            <person name="Kuo A."/>
            <person name="Paredez A."/>
            <person name="Chapman J."/>
            <person name="Pham J."/>
            <person name="Shu S."/>
            <person name="Neupane R."/>
            <person name="Cipriano M."/>
            <person name="Mancuso J."/>
            <person name="Tu H."/>
            <person name="Salamov A."/>
            <person name="Lindquist E."/>
            <person name="Shapiro H."/>
            <person name="Lucas S."/>
            <person name="Grigoriev I.V."/>
            <person name="Cande W.Z."/>
            <person name="Fulton C."/>
            <person name="Rokhsar D.S."/>
            <person name="Dawson S.C."/>
        </authorList>
    </citation>
    <scope>NUCLEOTIDE SEQUENCE [LARGE SCALE GENOMIC DNA]</scope>
    <source>
        <strain evidence="2 3">NEG-M</strain>
    </source>
</reference>
<gene>
    <name evidence="2" type="ORF">NAEGRDRAFT_47482</name>
</gene>
<dbReference type="InParanoid" id="D2V8C3"/>
<dbReference type="KEGG" id="ngr:NAEGRDRAFT_47482"/>
<evidence type="ECO:0000313" key="2">
    <source>
        <dbReference type="EMBL" id="EFC47017.1"/>
    </source>
</evidence>
<dbReference type="RefSeq" id="XP_002679761.1">
    <property type="nucleotide sequence ID" value="XM_002679715.1"/>
</dbReference>
<dbReference type="Proteomes" id="UP000006671">
    <property type="component" value="Unassembled WGS sequence"/>
</dbReference>
<accession>D2V8C3</accession>
<dbReference type="AlphaFoldDB" id="D2V8C3"/>
<feature type="region of interest" description="Disordered" evidence="1">
    <location>
        <begin position="99"/>
        <end position="119"/>
    </location>
</feature>
<organism evidence="3">
    <name type="scientific">Naegleria gruberi</name>
    <name type="common">Amoeba</name>
    <dbReference type="NCBI Taxonomy" id="5762"/>
    <lineage>
        <taxon>Eukaryota</taxon>
        <taxon>Discoba</taxon>
        <taxon>Heterolobosea</taxon>
        <taxon>Tetramitia</taxon>
        <taxon>Eutetramitia</taxon>
        <taxon>Vahlkampfiidae</taxon>
        <taxon>Naegleria</taxon>
    </lineage>
</organism>